<evidence type="ECO:0000256" key="9">
    <source>
        <dbReference type="ARBA" id="ARBA00046672"/>
    </source>
</evidence>
<protein>
    <recommendedName>
        <fullName evidence="7">ornithine decarboxylase</fullName>
        <ecNumber evidence="7">4.1.1.17</ecNumber>
    </recommendedName>
</protein>
<evidence type="ECO:0000256" key="2">
    <source>
        <dbReference type="ARBA" id="ARBA00008872"/>
    </source>
</evidence>
<accession>A0A914CPH5</accession>
<dbReference type="GO" id="GO:0033387">
    <property type="term" value="P:putrescine biosynthetic process from arginine, via ornithine"/>
    <property type="evidence" value="ECO:0007669"/>
    <property type="project" value="TreeGrafter"/>
</dbReference>
<dbReference type="PANTHER" id="PTHR11482:SF6">
    <property type="entry name" value="ORNITHINE DECARBOXYLASE 1-RELATED"/>
    <property type="match status" value="1"/>
</dbReference>
<dbReference type="GO" id="GO:0004586">
    <property type="term" value="F:ornithine decarboxylase activity"/>
    <property type="evidence" value="ECO:0007669"/>
    <property type="project" value="UniProtKB-EC"/>
</dbReference>
<dbReference type="Gene3D" id="3.20.20.10">
    <property type="entry name" value="Alanine racemase"/>
    <property type="match status" value="1"/>
</dbReference>
<evidence type="ECO:0000256" key="6">
    <source>
        <dbReference type="ARBA" id="ARBA00034115"/>
    </source>
</evidence>
<dbReference type="SUPFAM" id="SSF50621">
    <property type="entry name" value="Alanine racemase C-terminal domain-like"/>
    <property type="match status" value="1"/>
</dbReference>
<dbReference type="Pfam" id="PF00278">
    <property type="entry name" value="Orn_DAP_Arg_deC"/>
    <property type="match status" value="1"/>
</dbReference>
<evidence type="ECO:0000256" key="5">
    <source>
        <dbReference type="ARBA" id="ARBA00023239"/>
    </source>
</evidence>
<evidence type="ECO:0000256" key="1">
    <source>
        <dbReference type="ARBA" id="ARBA00001933"/>
    </source>
</evidence>
<evidence type="ECO:0000313" key="14">
    <source>
        <dbReference type="Proteomes" id="UP000887540"/>
    </source>
</evidence>
<evidence type="ECO:0000256" key="8">
    <source>
        <dbReference type="ARBA" id="ARBA00037173"/>
    </source>
</evidence>
<keyword evidence="3" id="KW-0663">Pyridoxal phosphate</keyword>
<evidence type="ECO:0000256" key="4">
    <source>
        <dbReference type="ARBA" id="ARBA00023115"/>
    </source>
</evidence>
<keyword evidence="5" id="KW-0456">Lyase</keyword>
<dbReference type="SUPFAM" id="SSF51419">
    <property type="entry name" value="PLP-binding barrel"/>
    <property type="match status" value="1"/>
</dbReference>
<comment type="subunit">
    <text evidence="9">Homodimer. Only the dimer is catalytically active, as the active sites are constructed of residues from both monomers.</text>
</comment>
<evidence type="ECO:0000256" key="7">
    <source>
        <dbReference type="ARBA" id="ARBA00034138"/>
    </source>
</evidence>
<comment type="similarity">
    <text evidence="2 11">Belongs to the Orn/Lys/Arg decarboxylase class-II family.</text>
</comment>
<dbReference type="InterPro" id="IPR022644">
    <property type="entry name" value="De-COase2_N"/>
</dbReference>
<dbReference type="WBParaSite" id="ACRNAN_scaffold1286.g16589.t1">
    <property type="protein sequence ID" value="ACRNAN_scaffold1286.g16589.t1"/>
    <property type="gene ID" value="ACRNAN_scaffold1286.g16589"/>
</dbReference>
<comment type="pathway">
    <text evidence="6">Amine and polyamine biosynthesis; putrescine biosynthesis via L-ornithine pathway; putrescine from L-ornithine: step 1/1.</text>
</comment>
<evidence type="ECO:0000256" key="3">
    <source>
        <dbReference type="ARBA" id="ARBA00022898"/>
    </source>
</evidence>
<dbReference type="Pfam" id="PF02784">
    <property type="entry name" value="Orn_Arg_deC_N"/>
    <property type="match status" value="1"/>
</dbReference>
<keyword evidence="14" id="KW-1185">Reference proteome</keyword>
<dbReference type="PANTHER" id="PTHR11482">
    <property type="entry name" value="ARGININE/DIAMINOPIMELATE/ORNITHINE DECARBOXYLASE"/>
    <property type="match status" value="1"/>
</dbReference>
<organism evidence="14 15">
    <name type="scientific">Acrobeloides nanus</name>
    <dbReference type="NCBI Taxonomy" id="290746"/>
    <lineage>
        <taxon>Eukaryota</taxon>
        <taxon>Metazoa</taxon>
        <taxon>Ecdysozoa</taxon>
        <taxon>Nematoda</taxon>
        <taxon>Chromadorea</taxon>
        <taxon>Rhabditida</taxon>
        <taxon>Tylenchina</taxon>
        <taxon>Cephalobomorpha</taxon>
        <taxon>Cephaloboidea</taxon>
        <taxon>Cephalobidae</taxon>
        <taxon>Acrobeloides</taxon>
    </lineage>
</organism>
<dbReference type="InterPro" id="IPR022643">
    <property type="entry name" value="De-COase2_C"/>
</dbReference>
<evidence type="ECO:0000256" key="11">
    <source>
        <dbReference type="RuleBase" id="RU003737"/>
    </source>
</evidence>
<feature type="domain" description="Orn/DAP/Arg decarboxylase 2 C-terminal" evidence="12">
    <location>
        <begin position="303"/>
        <end position="390"/>
    </location>
</feature>
<dbReference type="PROSITE" id="PS00878">
    <property type="entry name" value="ODR_DC_2_1"/>
    <property type="match status" value="1"/>
</dbReference>
<dbReference type="PRINTS" id="PR01179">
    <property type="entry name" value="ODADCRBXLASE"/>
</dbReference>
<dbReference type="Proteomes" id="UP000887540">
    <property type="component" value="Unplaced"/>
</dbReference>
<name>A0A914CPH5_9BILA</name>
<dbReference type="InterPro" id="IPR002433">
    <property type="entry name" value="Orn_de-COase"/>
</dbReference>
<dbReference type="InterPro" id="IPR029066">
    <property type="entry name" value="PLP-binding_barrel"/>
</dbReference>
<dbReference type="EC" id="4.1.1.17" evidence="7"/>
<dbReference type="InterPro" id="IPR000183">
    <property type="entry name" value="Orn/DAP/Arg_de-COase"/>
</dbReference>
<evidence type="ECO:0000313" key="15">
    <source>
        <dbReference type="WBParaSite" id="ACRNAN_scaffold1286.g16589.t1"/>
    </source>
</evidence>
<dbReference type="GO" id="GO:0005737">
    <property type="term" value="C:cytoplasm"/>
    <property type="evidence" value="ECO:0007669"/>
    <property type="project" value="TreeGrafter"/>
</dbReference>
<evidence type="ECO:0000259" key="12">
    <source>
        <dbReference type="Pfam" id="PF00278"/>
    </source>
</evidence>
<keyword evidence="4" id="KW-0620">Polyamine biosynthesis</keyword>
<comment type="function">
    <text evidence="8">Catalyzes the first and rate-limiting step of polyamine biosynthesis that converts ornithine into putrescine, which is the precursor for the polyamines, spermidine and spermine. Polyamines are essential for cell proliferation and are implicated in cellular processes, ranging from DNA replication to apoptosis.</text>
</comment>
<dbReference type="FunFam" id="3.20.20.10:FF:000005">
    <property type="entry name" value="Ornithine decarboxylase"/>
    <property type="match status" value="1"/>
</dbReference>
<dbReference type="InterPro" id="IPR022653">
    <property type="entry name" value="De-COase2_pyr-phos_BS"/>
</dbReference>
<proteinExistence type="inferred from homology"/>
<dbReference type="Gene3D" id="2.40.37.10">
    <property type="entry name" value="Lyase, Ornithine Decarboxylase, Chain A, domain 1"/>
    <property type="match status" value="1"/>
</dbReference>
<comment type="cofactor">
    <cofactor evidence="1">
        <name>pyridoxal 5'-phosphate</name>
        <dbReference type="ChEBI" id="CHEBI:597326"/>
    </cofactor>
</comment>
<comment type="catalytic activity">
    <reaction evidence="10">
        <text>L-ornithine + H(+) = putrescine + CO2</text>
        <dbReference type="Rhea" id="RHEA:22964"/>
        <dbReference type="ChEBI" id="CHEBI:15378"/>
        <dbReference type="ChEBI" id="CHEBI:16526"/>
        <dbReference type="ChEBI" id="CHEBI:46911"/>
        <dbReference type="ChEBI" id="CHEBI:326268"/>
        <dbReference type="EC" id="4.1.1.17"/>
    </reaction>
</comment>
<evidence type="ECO:0000256" key="10">
    <source>
        <dbReference type="ARBA" id="ARBA00049127"/>
    </source>
</evidence>
<dbReference type="CDD" id="cd00622">
    <property type="entry name" value="PLPDE_III_ODC"/>
    <property type="match status" value="1"/>
</dbReference>
<dbReference type="InterPro" id="IPR009006">
    <property type="entry name" value="Ala_racemase/Decarboxylase_C"/>
</dbReference>
<dbReference type="PRINTS" id="PR01182">
    <property type="entry name" value="ORNDCRBXLASE"/>
</dbReference>
<reference evidence="15" key="1">
    <citation type="submission" date="2022-11" db="UniProtKB">
        <authorList>
            <consortium name="WormBaseParasite"/>
        </authorList>
    </citation>
    <scope>IDENTIFICATION</scope>
</reference>
<sequence>MNYRFERIGGSKVAVFDRNVDNVTMAKIIAENGTKNNIDEAFGLMNLNTVVKYFNDWKSLLPRIEPFYAVKCNDDPILLKVLADLGAGFDCASKEEINMILHKNLVPPEKIIFANPCKSRSFIEHAQKFNVTMMTFDSEEELVKIQEIYKDSKLILRIRVIDHSATIPLGLKFGCEPSEAALYLLQKAADMGLQVIGISFHVGTGCNDPTVFEQAVKYSKNLFEVGKSLGHNMHLLDIGGGFPGNNREKFEKFARIIRSCTDKYFPASTENVRIVAEPGRYFAAACVSIVAKIISTVKVPASRITNNDTDSDKEGYMYYINDGVYGSFNCVLTENWEPFGRPLFDSDKTDDKEYPTIVWGPTGDSLDKVESHKNIRRMQENEWLHYENIGAYSNVLATQFNGFKPPQYSYFIDNSTWKFIYSKTKDIDSYNRSNAKKTQTYGKALAKGFDRLIKKFY</sequence>
<evidence type="ECO:0000259" key="13">
    <source>
        <dbReference type="Pfam" id="PF02784"/>
    </source>
</evidence>
<dbReference type="AlphaFoldDB" id="A0A914CPH5"/>
<feature type="domain" description="Orn/DAP/Arg decarboxylase 2 N-terminal" evidence="13">
    <location>
        <begin position="48"/>
        <end position="284"/>
    </location>
</feature>